<comment type="caution">
    <text evidence="2">The sequence shown here is derived from an EMBL/GenBank/DDBJ whole genome shotgun (WGS) entry which is preliminary data.</text>
</comment>
<dbReference type="RefSeq" id="WP_169044849.1">
    <property type="nucleotide sequence ID" value="NZ_JABBYB010000009.1"/>
</dbReference>
<name>A0AAP6Y5Z7_9GAMM</name>
<evidence type="ECO:0000313" key="3">
    <source>
        <dbReference type="Proteomes" id="UP000549590"/>
    </source>
</evidence>
<dbReference type="InterPro" id="IPR041304">
    <property type="entry name" value="AbiTii"/>
</dbReference>
<dbReference type="AlphaFoldDB" id="A0AAP6Y5Z7"/>
<accession>A0AAP6Y5Z7</accession>
<reference evidence="2 3" key="1">
    <citation type="submission" date="2020-04" db="EMBL/GenBank/DDBJ databases">
        <title>Genome sequencing and assembly of Pseudoalteromonas arctica.</title>
        <authorList>
            <person name="Cook G.M."/>
        </authorList>
    </citation>
    <scope>NUCLEOTIDE SEQUENCE [LARGE SCALE GENOMIC DNA]</scope>
    <source>
        <strain evidence="2 3">NEC-BIFX-2020_001</strain>
    </source>
</reference>
<dbReference type="Proteomes" id="UP000549590">
    <property type="component" value="Unassembled WGS sequence"/>
</dbReference>
<evidence type="ECO:0000259" key="1">
    <source>
        <dbReference type="Pfam" id="PF18864"/>
    </source>
</evidence>
<dbReference type="EMBL" id="JABBYB010000009">
    <property type="protein sequence ID" value="NMP04029.1"/>
    <property type="molecule type" value="Genomic_DNA"/>
</dbReference>
<organism evidence="2 3">
    <name type="scientific">Pseudoalteromonas arctica</name>
    <dbReference type="NCBI Taxonomy" id="394751"/>
    <lineage>
        <taxon>Bacteria</taxon>
        <taxon>Pseudomonadati</taxon>
        <taxon>Pseudomonadota</taxon>
        <taxon>Gammaproteobacteria</taxon>
        <taxon>Alteromonadales</taxon>
        <taxon>Pseudoalteromonadaceae</taxon>
        <taxon>Pseudoalteromonas</taxon>
    </lineage>
</organism>
<proteinExistence type="predicted"/>
<dbReference type="Pfam" id="PF18864">
    <property type="entry name" value="AbiTii"/>
    <property type="match status" value="1"/>
</dbReference>
<evidence type="ECO:0000313" key="2">
    <source>
        <dbReference type="EMBL" id="NMP04029.1"/>
    </source>
</evidence>
<gene>
    <name evidence="2" type="ORF">HHE94_15090</name>
</gene>
<protein>
    <recommendedName>
        <fullName evidence="1">AbiTii domain-containing protein</fullName>
    </recommendedName>
</protein>
<sequence length="301" mass="33412">MKLISEIIEILSSDDSNLKVALLKTKVLLHQLGEKELLEWVNNELKGYKNENSVPDYRVLQVTVKGNVSNSMQRHTNKTLPLMHLESDIRNMLNTKYMTDSIAAIEQYVDKENLRITIAPEFYCLLSEGFENNYNVEGAWGVHSAGAITQVLTEVTSRLLDFVLELSEKLPDEMDSGEMKARAKEIGVTDLFNNTVFGDNATIVVGDSNSQNINNSVNKNDLSSLIDILKENNVADEDIASLEVAIEQDKQSVNVQERKFGLEVSNWMGGMVSKAATTVWNVNVGVAGSLLATAIGKYYGF</sequence>
<feature type="domain" description="AbiTii" evidence="1">
    <location>
        <begin position="2"/>
        <end position="186"/>
    </location>
</feature>